<dbReference type="EMBL" id="FQZF01000025">
    <property type="protein sequence ID" value="SHJ92926.1"/>
    <property type="molecule type" value="Genomic_DNA"/>
</dbReference>
<evidence type="ECO:0000313" key="5">
    <source>
        <dbReference type="Proteomes" id="UP000184387"/>
    </source>
</evidence>
<reference evidence="4 5" key="1">
    <citation type="submission" date="2016-11" db="EMBL/GenBank/DDBJ databases">
        <authorList>
            <person name="Jaros S."/>
            <person name="Januszkiewicz K."/>
            <person name="Wedrychowicz H."/>
        </authorList>
    </citation>
    <scope>NUCLEOTIDE SEQUENCE [LARGE SCALE GENOMIC DNA]</scope>
    <source>
        <strain evidence="4 5">DSM 14916</strain>
    </source>
</reference>
<sequence length="334" mass="35391">MPQLPETMTYIAHGEGGAPEVLVPATGPLPRPAEDEVLIRVMAAGVNRPDVQQRKGLYPPPKGASPVIGLEVAGEVAAVGAGVTRFRLGDRVCALANGGGYAEFAVAPAAQCLPWPEGYDAVRAAAVPETYFTVWANLFGHGRLARGEVMLVHGGTSGIGSTALQLAREFGARAFATAGSPEKVKACLEFGAEEAFDYRTQDFAEEMKRVTGGRGADVVLDMIGAAYFQKNLRVLGTDGRLVIIALMGGFEVEKADIRPIMLKRLVVTGSTMRPRSTAEKGAIARALEERVWPVLSAGRCGPRIHATFPLHEAAEAHRLMESSAHIGKIVLTLG</sequence>
<protein>
    <submittedName>
        <fullName evidence="4">Putative NAD(P)H quinone oxidoreductase, PIG3 family</fullName>
    </submittedName>
</protein>
<accession>A0A1M6NBK0</accession>
<dbReference type="GO" id="GO:0016651">
    <property type="term" value="F:oxidoreductase activity, acting on NAD(P)H"/>
    <property type="evidence" value="ECO:0007669"/>
    <property type="project" value="TreeGrafter"/>
</dbReference>
<dbReference type="SMART" id="SM00829">
    <property type="entry name" value="PKS_ER"/>
    <property type="match status" value="1"/>
</dbReference>
<dbReference type="CDD" id="cd05276">
    <property type="entry name" value="p53_inducible_oxidoreductase"/>
    <property type="match status" value="1"/>
</dbReference>
<keyword evidence="1" id="KW-0521">NADP</keyword>
<organism evidence="4 5">
    <name type="scientific">Muricoccus roseus</name>
    <dbReference type="NCBI Taxonomy" id="198092"/>
    <lineage>
        <taxon>Bacteria</taxon>
        <taxon>Pseudomonadati</taxon>
        <taxon>Pseudomonadota</taxon>
        <taxon>Alphaproteobacteria</taxon>
        <taxon>Acetobacterales</taxon>
        <taxon>Roseomonadaceae</taxon>
        <taxon>Muricoccus</taxon>
    </lineage>
</organism>
<dbReference type="SUPFAM" id="SSF50129">
    <property type="entry name" value="GroES-like"/>
    <property type="match status" value="1"/>
</dbReference>
<dbReference type="InterPro" id="IPR020843">
    <property type="entry name" value="ER"/>
</dbReference>
<dbReference type="STRING" id="198092.SAMN02745194_03761"/>
<dbReference type="Pfam" id="PF08240">
    <property type="entry name" value="ADH_N"/>
    <property type="match status" value="1"/>
</dbReference>
<dbReference type="Gene3D" id="3.90.180.10">
    <property type="entry name" value="Medium-chain alcohol dehydrogenases, catalytic domain"/>
    <property type="match status" value="1"/>
</dbReference>
<dbReference type="SUPFAM" id="SSF51735">
    <property type="entry name" value="NAD(P)-binding Rossmann-fold domains"/>
    <property type="match status" value="1"/>
</dbReference>
<keyword evidence="2" id="KW-0560">Oxidoreductase</keyword>
<dbReference type="NCBIfam" id="TIGR02824">
    <property type="entry name" value="quinone_pig3"/>
    <property type="match status" value="1"/>
</dbReference>
<proteinExistence type="predicted"/>
<dbReference type="AlphaFoldDB" id="A0A1M6NBK0"/>
<dbReference type="InterPro" id="IPR013154">
    <property type="entry name" value="ADH-like_N"/>
</dbReference>
<keyword evidence="5" id="KW-1185">Reference proteome</keyword>
<dbReference type="Pfam" id="PF00107">
    <property type="entry name" value="ADH_zinc_N"/>
    <property type="match status" value="1"/>
</dbReference>
<evidence type="ECO:0000256" key="1">
    <source>
        <dbReference type="ARBA" id="ARBA00022857"/>
    </source>
</evidence>
<dbReference type="InterPro" id="IPR011032">
    <property type="entry name" value="GroES-like_sf"/>
</dbReference>
<evidence type="ECO:0000313" key="4">
    <source>
        <dbReference type="EMBL" id="SHJ92926.1"/>
    </source>
</evidence>
<dbReference type="Proteomes" id="UP000184387">
    <property type="component" value="Unassembled WGS sequence"/>
</dbReference>
<evidence type="ECO:0000256" key="2">
    <source>
        <dbReference type="ARBA" id="ARBA00023002"/>
    </source>
</evidence>
<dbReference type="RefSeq" id="WP_073137568.1">
    <property type="nucleotide sequence ID" value="NZ_FQZF01000025.1"/>
</dbReference>
<evidence type="ECO:0000259" key="3">
    <source>
        <dbReference type="SMART" id="SM00829"/>
    </source>
</evidence>
<gene>
    <name evidence="4" type="ORF">SAMN02745194_03761</name>
</gene>
<dbReference type="InterPro" id="IPR014189">
    <property type="entry name" value="Quinone_OxRdtase_PIG3"/>
</dbReference>
<dbReference type="OrthoDB" id="9780520at2"/>
<dbReference type="GO" id="GO:0070402">
    <property type="term" value="F:NADPH binding"/>
    <property type="evidence" value="ECO:0007669"/>
    <property type="project" value="TreeGrafter"/>
</dbReference>
<dbReference type="PANTHER" id="PTHR48106:SF8">
    <property type="entry name" value="OS02G0805600 PROTEIN"/>
    <property type="match status" value="1"/>
</dbReference>
<dbReference type="PANTHER" id="PTHR48106">
    <property type="entry name" value="QUINONE OXIDOREDUCTASE PIG3-RELATED"/>
    <property type="match status" value="1"/>
</dbReference>
<dbReference type="Gene3D" id="3.40.50.720">
    <property type="entry name" value="NAD(P)-binding Rossmann-like Domain"/>
    <property type="match status" value="1"/>
</dbReference>
<feature type="domain" description="Enoyl reductase (ER)" evidence="3">
    <location>
        <begin position="17"/>
        <end position="331"/>
    </location>
</feature>
<dbReference type="InterPro" id="IPR013149">
    <property type="entry name" value="ADH-like_C"/>
</dbReference>
<name>A0A1M6NBK0_9PROT</name>
<dbReference type="InterPro" id="IPR036291">
    <property type="entry name" value="NAD(P)-bd_dom_sf"/>
</dbReference>